<protein>
    <submittedName>
        <fullName evidence="2">Sec7 domain-containing protein</fullName>
    </submittedName>
</protein>
<feature type="domain" description="SEC7" evidence="1">
    <location>
        <begin position="253"/>
        <end position="433"/>
    </location>
</feature>
<dbReference type="InterPro" id="IPR035999">
    <property type="entry name" value="Sec7_dom_sf"/>
</dbReference>
<dbReference type="EMBL" id="AUWU02000006">
    <property type="protein sequence ID" value="KAH0572106.1"/>
    <property type="molecule type" value="Genomic_DNA"/>
</dbReference>
<accession>V6LTB4</accession>
<keyword evidence="4" id="KW-1185">Reference proteome</keyword>
<name>V6LTB4_9EUKA</name>
<evidence type="ECO:0000313" key="4">
    <source>
        <dbReference type="Proteomes" id="UP000018208"/>
    </source>
</evidence>
<dbReference type="EMBL" id="KI546035">
    <property type="protein sequence ID" value="EST47820.1"/>
    <property type="molecule type" value="Genomic_DNA"/>
</dbReference>
<evidence type="ECO:0000313" key="3">
    <source>
        <dbReference type="EMBL" id="KAH0572106.1"/>
    </source>
</evidence>
<dbReference type="GO" id="GO:0032012">
    <property type="term" value="P:regulation of ARF protein signal transduction"/>
    <property type="evidence" value="ECO:0007669"/>
    <property type="project" value="InterPro"/>
</dbReference>
<evidence type="ECO:0000313" key="2">
    <source>
        <dbReference type="EMBL" id="EST47820.1"/>
    </source>
</evidence>
<dbReference type="AlphaFoldDB" id="V6LTB4"/>
<dbReference type="Gene3D" id="1.10.1000.11">
    <property type="entry name" value="Arf Nucleotide-binding Site Opener,domain 2"/>
    <property type="match status" value="1"/>
</dbReference>
<evidence type="ECO:0000259" key="1">
    <source>
        <dbReference type="Pfam" id="PF01369"/>
    </source>
</evidence>
<dbReference type="Pfam" id="PF01369">
    <property type="entry name" value="Sec7"/>
    <property type="match status" value="1"/>
</dbReference>
<dbReference type="InterPro" id="IPR023394">
    <property type="entry name" value="Sec7_C_sf"/>
</dbReference>
<dbReference type="VEuPathDB" id="GiardiaDB:SS50377_26313"/>
<dbReference type="Proteomes" id="UP000018208">
    <property type="component" value="Unassembled WGS sequence"/>
</dbReference>
<dbReference type="SUPFAM" id="SSF48425">
    <property type="entry name" value="Sec7 domain"/>
    <property type="match status" value="1"/>
</dbReference>
<proteinExistence type="predicted"/>
<dbReference type="InterPro" id="IPR000904">
    <property type="entry name" value="Sec7_dom"/>
</dbReference>
<reference evidence="2 3" key="1">
    <citation type="journal article" date="2014" name="PLoS Genet.">
        <title>The Genome of Spironucleus salmonicida Highlights a Fish Pathogen Adapted to Fluctuating Environments.</title>
        <authorList>
            <person name="Xu F."/>
            <person name="Jerlstrom-Hultqvist J."/>
            <person name="Einarsson E."/>
            <person name="Astvaldsson A."/>
            <person name="Svard S.G."/>
            <person name="Andersson J.O."/>
        </authorList>
    </citation>
    <scope>NUCLEOTIDE SEQUENCE</scope>
    <source>
        <strain evidence="3">ATCC 50377</strain>
    </source>
</reference>
<dbReference type="GO" id="GO:0005085">
    <property type="term" value="F:guanyl-nucleotide exchange factor activity"/>
    <property type="evidence" value="ECO:0007669"/>
    <property type="project" value="InterPro"/>
</dbReference>
<dbReference type="OrthoDB" id="430364at2759"/>
<sequence>MEVLLPYVDFETQRLIMHKTINPSQLYDLIFENLPETCFPVLYEHILLISQGELGALCERRPNFRFLQSKHGQKFVSQVETQQFYATEFANSAAFVGCFEYANQQIRFRDTPLTMIQFAFAIQMRQVYTMDELVDLSVLMLQDDQLFLALHALVVEQLKGLAVEDQITIILCLYAPLIMKPLSSNVHIVFLTAGVSASLQDLAFDVLVTYFPQIQPYLPFEIAQILLKALIANDQSGIFPGLLTMTSNKKQIIEELNAKIDEKQRIQQLVSKPKLFKESFNGDFTGFFSENDVAPEAKFDILSRNLDELSAFFDYKISSVVVKEDNALLKVVRQCLADFLLSGEGQAVEKVVNAIALKCAEKLQFDPKSCLFVVCGITMLNTQFDFELQGRRLTRYISSADFIKMMHTSPNFDVQTLDAPFLAGLYAGLKTTPLGLHHCIFEAFTCNFMTFDAEIAGGCPQLQELVRVPHAQKANYATAQYFCRTRERLQGGVPRADNGFALAPLMLEHALAAVGASSNFGQIQALLDAILDAFAGSESSNFVINGVLALLSICGFQNSEILALSDASQIAQMAAAAKLNRKQIQIFASILKILPAVIPHFNDSELDQVLYNLLILDALRLSDFGSSQPFLALQPLLRAGDFAVFAAIFARFRPFLAAKTIEIVDFTNLKYLLFTQIGPKTQRVPASKEVLKVAVLQPFQYATNLAITRILSWFLGEKSAKTSVLLSEICACRDLVWARLQPGQIVKIERAFRVQQQPFLEVFQGMKSQIVLNGAFAVTLKEAYQFLEAQEPVEFSAQEFLQLVLRLRENARYRQIWLPFVPKFFVFSQQKLKDCESAIVEDLVARTDLAGFAFFLEDVQNLSTLILLYKMLTGLELDFLLLKKSIADFVISVKTVGIVQLAENLDSEKVRIAVSELVVLQERLTLNDVLGAVLVRNLAVSNEIDFGVKIGIQEFTIGILCVVLGVELKSQFSWFSQSK</sequence>
<gene>
    <name evidence="2" type="ORF">SS50377_12222</name>
    <name evidence="3" type="ORF">SS50377_26313</name>
</gene>
<reference evidence="3" key="2">
    <citation type="submission" date="2020-12" db="EMBL/GenBank/DDBJ databases">
        <title>New Spironucleus salmonicida genome in near-complete chromosomes.</title>
        <authorList>
            <person name="Xu F."/>
            <person name="Kurt Z."/>
            <person name="Jimenez-Gonzalez A."/>
            <person name="Astvaldsson A."/>
            <person name="Andersson J.O."/>
            <person name="Svard S.G."/>
        </authorList>
    </citation>
    <scope>NUCLEOTIDE SEQUENCE</scope>
    <source>
        <strain evidence="3">ATCC 50377</strain>
    </source>
</reference>
<organism evidence="2">
    <name type="scientific">Spironucleus salmonicida</name>
    <dbReference type="NCBI Taxonomy" id="348837"/>
    <lineage>
        <taxon>Eukaryota</taxon>
        <taxon>Metamonada</taxon>
        <taxon>Diplomonadida</taxon>
        <taxon>Hexamitidae</taxon>
        <taxon>Hexamitinae</taxon>
        <taxon>Spironucleus</taxon>
    </lineage>
</organism>